<accession>A0AAE0R5J8</accession>
<comment type="caution">
    <text evidence="2">The sequence shown here is derived from an EMBL/GenBank/DDBJ whole genome shotgun (WGS) entry which is preliminary data.</text>
</comment>
<dbReference type="Proteomes" id="UP001274896">
    <property type="component" value="Unassembled WGS sequence"/>
</dbReference>
<proteinExistence type="predicted"/>
<dbReference type="Pfam" id="PF25794">
    <property type="entry name" value="SACS"/>
    <property type="match status" value="1"/>
</dbReference>
<dbReference type="EMBL" id="JAUCMX010000006">
    <property type="protein sequence ID" value="KAK3542978.1"/>
    <property type="molecule type" value="Genomic_DNA"/>
</dbReference>
<dbReference type="InterPro" id="IPR058210">
    <property type="entry name" value="SACS/Nov_dom"/>
</dbReference>
<evidence type="ECO:0000259" key="1">
    <source>
        <dbReference type="Pfam" id="PF25794"/>
    </source>
</evidence>
<reference evidence="2" key="1">
    <citation type="submission" date="2023-06" db="EMBL/GenBank/DDBJ databases">
        <title>Male Hemibagrus guttatus genome.</title>
        <authorList>
            <person name="Bian C."/>
        </authorList>
    </citation>
    <scope>NUCLEOTIDE SEQUENCE</scope>
    <source>
        <strain evidence="2">Male_cb2023</strain>
        <tissue evidence="2">Muscle</tissue>
    </source>
</reference>
<protein>
    <recommendedName>
        <fullName evidence="1">Sacsin/Nov domain-containing protein</fullName>
    </recommendedName>
</protein>
<sequence>MAAKSEISRNAVKENEIMDLFKALISDPEELILFLKYITKIHFYEINTDGSEANYFLIEKKGVLSPLLFTLLTHECAAIHSSNHIIKFADDMTVVGLISKNDESANRQEVQQLTAWCKDNNLSLNVSNTKEMVVDFRRAQSDHSLLYINGLSEENFT</sequence>
<feature type="domain" description="Sacsin/Nov" evidence="1">
    <location>
        <begin position="2"/>
        <end position="53"/>
    </location>
</feature>
<evidence type="ECO:0000313" key="2">
    <source>
        <dbReference type="EMBL" id="KAK3542978.1"/>
    </source>
</evidence>
<keyword evidence="3" id="KW-1185">Reference proteome</keyword>
<organism evidence="2 3">
    <name type="scientific">Hemibagrus guttatus</name>
    <dbReference type="NCBI Taxonomy" id="175788"/>
    <lineage>
        <taxon>Eukaryota</taxon>
        <taxon>Metazoa</taxon>
        <taxon>Chordata</taxon>
        <taxon>Craniata</taxon>
        <taxon>Vertebrata</taxon>
        <taxon>Euteleostomi</taxon>
        <taxon>Actinopterygii</taxon>
        <taxon>Neopterygii</taxon>
        <taxon>Teleostei</taxon>
        <taxon>Ostariophysi</taxon>
        <taxon>Siluriformes</taxon>
        <taxon>Bagridae</taxon>
        <taxon>Hemibagrus</taxon>
    </lineage>
</organism>
<name>A0AAE0R5J8_9TELE</name>
<dbReference type="AlphaFoldDB" id="A0AAE0R5J8"/>
<evidence type="ECO:0000313" key="3">
    <source>
        <dbReference type="Proteomes" id="UP001274896"/>
    </source>
</evidence>
<gene>
    <name evidence="2" type="ORF">QTP70_008516</name>
</gene>